<dbReference type="InterPro" id="IPR035992">
    <property type="entry name" value="Ricin_B-like_lectins"/>
</dbReference>
<organism evidence="2 3">
    <name type="scientific">Actinoplanes nipponensis</name>
    <dbReference type="NCBI Taxonomy" id="135950"/>
    <lineage>
        <taxon>Bacteria</taxon>
        <taxon>Bacillati</taxon>
        <taxon>Actinomycetota</taxon>
        <taxon>Actinomycetes</taxon>
        <taxon>Micromonosporales</taxon>
        <taxon>Micromonosporaceae</taxon>
        <taxon>Actinoplanes</taxon>
    </lineage>
</organism>
<dbReference type="Proteomes" id="UP000647172">
    <property type="component" value="Unassembled WGS sequence"/>
</dbReference>
<evidence type="ECO:0000313" key="2">
    <source>
        <dbReference type="EMBL" id="GIE52159.1"/>
    </source>
</evidence>
<dbReference type="EMBL" id="BOMQ01000065">
    <property type="protein sequence ID" value="GIE52159.1"/>
    <property type="molecule type" value="Genomic_DNA"/>
</dbReference>
<comment type="caution">
    <text evidence="2">The sequence shown here is derived from an EMBL/GenBank/DDBJ whole genome shotgun (WGS) entry which is preliminary data.</text>
</comment>
<evidence type="ECO:0000313" key="3">
    <source>
        <dbReference type="Proteomes" id="UP000647172"/>
    </source>
</evidence>
<feature type="domain" description="Ricin B lectin" evidence="1">
    <location>
        <begin position="161"/>
        <end position="291"/>
    </location>
</feature>
<accession>A0A919MJT8</accession>
<proteinExistence type="predicted"/>
<name>A0A919MJT8_9ACTN</name>
<dbReference type="InterPro" id="IPR000772">
    <property type="entry name" value="Ricin_B_lectin"/>
</dbReference>
<dbReference type="AlphaFoldDB" id="A0A919MJT8"/>
<keyword evidence="3" id="KW-1185">Reference proteome</keyword>
<dbReference type="PROSITE" id="PS50231">
    <property type="entry name" value="RICIN_B_LECTIN"/>
    <property type="match status" value="2"/>
</dbReference>
<dbReference type="CDD" id="cd00161">
    <property type="entry name" value="beta-trefoil_Ricin-like"/>
    <property type="match status" value="2"/>
</dbReference>
<sequence length="486" mass="50654">MPLAMLVAMVGMLVSTALVPVVVNQIGGTRIVSGRTQELQVAQAGIDMALGQLRAAATAGAGDLEKLPPCTLTGAGTDGWNYRVTITYYQLGEDASDPVPQACPPIYVPVSATLTATGGRAPAASLTVGSAGSRTIESTYTFHTNNENITGGALQLASPTTNPLCMDAGADSSPAAGAPLKVQLCKAGGSSDQRFAYTADLNIKLVGSETAAAPEGMCVDVPYPRATGDAAVFQPCLGLAPRQQWSLNDSSNFSSTRETTVKLGDFCLALKVAGTAGTPIVLGSCGGTANQNIFRPQPGVGAGMASAKVNQLVNFKQFSRCLDVTNFTPTFSYMIVWFCKQSPDGNVPWNQKWYMPAQAASVATAVPGQIRSGNPTAPAYCLLSPGSTATTKYVTMARCDSTDAATIAAMKWTVLGDTGEYTTSYRIVDSFGYCLTPTDLTVTNPDTHTDGTAKVKVAACSKAELQKWNAPANLNQPLALTNTREK</sequence>
<dbReference type="SUPFAM" id="SSF50370">
    <property type="entry name" value="Ricin B-like lectins"/>
    <property type="match status" value="2"/>
</dbReference>
<gene>
    <name evidence="2" type="ORF">Ani05nite_56930</name>
</gene>
<evidence type="ECO:0000259" key="1">
    <source>
        <dbReference type="Pfam" id="PF00652"/>
    </source>
</evidence>
<dbReference type="Gene3D" id="2.80.10.50">
    <property type="match status" value="2"/>
</dbReference>
<reference evidence="2" key="1">
    <citation type="submission" date="2021-01" db="EMBL/GenBank/DDBJ databases">
        <title>Whole genome shotgun sequence of Actinoplanes nipponensis NBRC 14063.</title>
        <authorList>
            <person name="Komaki H."/>
            <person name="Tamura T."/>
        </authorList>
    </citation>
    <scope>NUCLEOTIDE SEQUENCE</scope>
    <source>
        <strain evidence="2">NBRC 14063</strain>
    </source>
</reference>
<protein>
    <recommendedName>
        <fullName evidence="1">Ricin B lectin domain-containing protein</fullName>
    </recommendedName>
</protein>
<dbReference type="Pfam" id="PF00652">
    <property type="entry name" value="Ricin_B_lectin"/>
    <property type="match status" value="1"/>
</dbReference>